<comment type="caution">
    <text evidence="10">The sequence shown here is derived from an EMBL/GenBank/DDBJ whole genome shotgun (WGS) entry which is preliminary data.</text>
</comment>
<dbReference type="EC" id="4.1.1.52" evidence="7"/>
<evidence type="ECO:0000256" key="7">
    <source>
        <dbReference type="ARBA" id="ARBA00038889"/>
    </source>
</evidence>
<sequence>MASTSGWIDIHGHFNPPRSESASQKAWQDLKDVRFMAPKPYEWNEHDILAYLDRAGISMQMLSYIPKNIDALKQSNDFGASVVGRHPSRFGLLAALPTNDPAACLQEIRRAQTELHADGFAVTCCYQGVYFSDPILEPVLKELNKIGAVVFLHPDGFAPPVQGRPVPISEVFFETTRTVVDMLYAGIFRDYTDIKFIVAHCGAAVPILADRLELLGTEPWVPNPHGIKKKEIKQHLSTLFLDTAGTGCAPLAAAIGLVGCDHIVYGADCGVPCSTEETLEDNRKSILAYEGMTREERQAIGHNVRALFPQAVERMRSAP</sequence>
<proteinExistence type="inferred from homology"/>
<protein>
    <recommendedName>
        <fullName evidence="7">6-methylsalicylate decarboxylase</fullName>
        <ecNumber evidence="7">4.1.1.52</ecNumber>
    </recommendedName>
</protein>
<evidence type="ECO:0000256" key="1">
    <source>
        <dbReference type="ARBA" id="ARBA00005871"/>
    </source>
</evidence>
<evidence type="ECO:0000256" key="5">
    <source>
        <dbReference type="ARBA" id="ARBA00023239"/>
    </source>
</evidence>
<comment type="similarity">
    <text evidence="1">Belongs to the metallo-dependent hydrolases superfamily. ACMSD family.</text>
</comment>
<dbReference type="InterPro" id="IPR032466">
    <property type="entry name" value="Metal_Hydrolase"/>
</dbReference>
<evidence type="ECO:0000256" key="8">
    <source>
        <dbReference type="RuleBase" id="RU366045"/>
    </source>
</evidence>
<gene>
    <name evidence="10" type="ORF">G6O67_008268</name>
</gene>
<reference evidence="10 11" key="1">
    <citation type="journal article" date="2020" name="Genome Biol. Evol.">
        <title>A new high-quality draft genome assembly of the Chinese cordyceps Ophiocordyceps sinensis.</title>
        <authorList>
            <person name="Shu R."/>
            <person name="Zhang J."/>
            <person name="Meng Q."/>
            <person name="Zhang H."/>
            <person name="Zhou G."/>
            <person name="Li M."/>
            <person name="Wu P."/>
            <person name="Zhao Y."/>
            <person name="Chen C."/>
            <person name="Qin Q."/>
        </authorList>
    </citation>
    <scope>NUCLEOTIDE SEQUENCE [LARGE SCALE GENOMIC DNA]</scope>
    <source>
        <strain evidence="10 11">IOZ07</strain>
    </source>
</reference>
<dbReference type="Pfam" id="PF04909">
    <property type="entry name" value="Amidohydro_2"/>
    <property type="match status" value="1"/>
</dbReference>
<dbReference type="EMBL" id="JAAVMX010000009">
    <property type="protein sequence ID" value="KAF4504871.1"/>
    <property type="molecule type" value="Genomic_DNA"/>
</dbReference>
<evidence type="ECO:0000313" key="10">
    <source>
        <dbReference type="EMBL" id="KAF4504871.1"/>
    </source>
</evidence>
<dbReference type="Proteomes" id="UP000557566">
    <property type="component" value="Unassembled WGS sequence"/>
</dbReference>
<keyword evidence="4" id="KW-0862">Zinc</keyword>
<dbReference type="OrthoDB" id="2832284at2759"/>
<organism evidence="10 11">
    <name type="scientific">Ophiocordyceps sinensis</name>
    <dbReference type="NCBI Taxonomy" id="72228"/>
    <lineage>
        <taxon>Eukaryota</taxon>
        <taxon>Fungi</taxon>
        <taxon>Dikarya</taxon>
        <taxon>Ascomycota</taxon>
        <taxon>Pezizomycotina</taxon>
        <taxon>Sordariomycetes</taxon>
        <taxon>Hypocreomycetidae</taxon>
        <taxon>Hypocreales</taxon>
        <taxon>Ophiocordycipitaceae</taxon>
        <taxon>Ophiocordyceps</taxon>
    </lineage>
</organism>
<keyword evidence="11" id="KW-1185">Reference proteome</keyword>
<dbReference type="GO" id="GO:0047596">
    <property type="term" value="F:6-methylsalicylate decarboxylase activity"/>
    <property type="evidence" value="ECO:0007669"/>
    <property type="project" value="UniProtKB-EC"/>
</dbReference>
<evidence type="ECO:0000259" key="9">
    <source>
        <dbReference type="Pfam" id="PF04909"/>
    </source>
</evidence>
<dbReference type="GO" id="GO:0046872">
    <property type="term" value="F:metal ion binding"/>
    <property type="evidence" value="ECO:0007669"/>
    <property type="project" value="UniProtKB-KW"/>
</dbReference>
<dbReference type="InterPro" id="IPR032465">
    <property type="entry name" value="ACMSD"/>
</dbReference>
<dbReference type="GO" id="GO:0019748">
    <property type="term" value="P:secondary metabolic process"/>
    <property type="evidence" value="ECO:0007669"/>
    <property type="project" value="TreeGrafter"/>
</dbReference>
<dbReference type="Gene3D" id="3.20.20.140">
    <property type="entry name" value="Metal-dependent hydrolases"/>
    <property type="match status" value="1"/>
</dbReference>
<evidence type="ECO:0000256" key="2">
    <source>
        <dbReference type="ARBA" id="ARBA00022723"/>
    </source>
</evidence>
<dbReference type="AlphaFoldDB" id="A0A8H4LTH6"/>
<dbReference type="PANTHER" id="PTHR21240:SF29">
    <property type="entry name" value="AMIDOHYDROLASE-RELATED DOMAIN-CONTAINING PROTEIN"/>
    <property type="match status" value="1"/>
</dbReference>
<dbReference type="InterPro" id="IPR006680">
    <property type="entry name" value="Amidohydro-rel"/>
</dbReference>
<dbReference type="GO" id="GO:0016787">
    <property type="term" value="F:hydrolase activity"/>
    <property type="evidence" value="ECO:0007669"/>
    <property type="project" value="InterPro"/>
</dbReference>
<evidence type="ECO:0000313" key="11">
    <source>
        <dbReference type="Proteomes" id="UP000557566"/>
    </source>
</evidence>
<keyword evidence="3 8" id="KW-0210">Decarboxylase</keyword>
<name>A0A8H4LTH6_9HYPO</name>
<accession>A0A8H4LTH6</accession>
<evidence type="ECO:0000256" key="4">
    <source>
        <dbReference type="ARBA" id="ARBA00022833"/>
    </source>
</evidence>
<comment type="catalytic activity">
    <reaction evidence="6">
        <text>6-methylsalicylate + H(+) = 3-methylphenol + CO2</text>
        <dbReference type="Rhea" id="RHEA:23112"/>
        <dbReference type="ChEBI" id="CHEBI:15378"/>
        <dbReference type="ChEBI" id="CHEBI:16526"/>
        <dbReference type="ChEBI" id="CHEBI:17231"/>
        <dbReference type="ChEBI" id="CHEBI:36658"/>
        <dbReference type="EC" id="4.1.1.52"/>
    </reaction>
    <physiologicalReaction direction="left-to-right" evidence="6">
        <dbReference type="Rhea" id="RHEA:23113"/>
    </physiologicalReaction>
</comment>
<dbReference type="PANTHER" id="PTHR21240">
    <property type="entry name" value="2-AMINO-3-CARBOXYLMUCONATE-6-SEMIALDEHYDE DECARBOXYLASE"/>
    <property type="match status" value="1"/>
</dbReference>
<keyword evidence="2" id="KW-0479">Metal-binding</keyword>
<keyword evidence="5 8" id="KW-0456">Lyase</keyword>
<dbReference type="SUPFAM" id="SSF51556">
    <property type="entry name" value="Metallo-dependent hydrolases"/>
    <property type="match status" value="1"/>
</dbReference>
<evidence type="ECO:0000256" key="3">
    <source>
        <dbReference type="ARBA" id="ARBA00022793"/>
    </source>
</evidence>
<dbReference type="GO" id="GO:0005829">
    <property type="term" value="C:cytosol"/>
    <property type="evidence" value="ECO:0007669"/>
    <property type="project" value="TreeGrafter"/>
</dbReference>
<evidence type="ECO:0000256" key="6">
    <source>
        <dbReference type="ARBA" id="ARBA00036832"/>
    </source>
</evidence>
<feature type="domain" description="Amidohydrolase-related" evidence="9">
    <location>
        <begin position="8"/>
        <end position="302"/>
    </location>
</feature>